<feature type="transmembrane region" description="Helical" evidence="1">
    <location>
        <begin position="6"/>
        <end position="25"/>
    </location>
</feature>
<keyword evidence="1" id="KW-0812">Transmembrane</keyword>
<reference evidence="2" key="1">
    <citation type="submission" date="2014-09" db="EMBL/GenBank/DDBJ databases">
        <authorList>
            <person name="Magalhaes I.L.F."/>
            <person name="Oliveira U."/>
            <person name="Santos F.R."/>
            <person name="Vidigal T.H.D.A."/>
            <person name="Brescovit A.D."/>
            <person name="Santos A.J."/>
        </authorList>
    </citation>
    <scope>NUCLEOTIDE SEQUENCE</scope>
    <source>
        <tissue evidence="2">Shoot tissue taken approximately 20 cm above the soil surface</tissue>
    </source>
</reference>
<dbReference type="AlphaFoldDB" id="A0A0A8ZU49"/>
<reference evidence="2" key="2">
    <citation type="journal article" date="2015" name="Data Brief">
        <title>Shoot transcriptome of the giant reed, Arundo donax.</title>
        <authorList>
            <person name="Barrero R.A."/>
            <person name="Guerrero F.D."/>
            <person name="Moolhuijzen P."/>
            <person name="Goolsby J.A."/>
            <person name="Tidwell J."/>
            <person name="Bellgard S.E."/>
            <person name="Bellgard M.I."/>
        </authorList>
    </citation>
    <scope>NUCLEOTIDE SEQUENCE</scope>
    <source>
        <tissue evidence="2">Shoot tissue taken approximately 20 cm above the soil surface</tissue>
    </source>
</reference>
<keyword evidence="1" id="KW-1133">Transmembrane helix</keyword>
<accession>A0A0A8ZU49</accession>
<evidence type="ECO:0000256" key="1">
    <source>
        <dbReference type="SAM" id="Phobius"/>
    </source>
</evidence>
<proteinExistence type="predicted"/>
<organism evidence="2">
    <name type="scientific">Arundo donax</name>
    <name type="common">Giant reed</name>
    <name type="synonym">Donax arundinaceus</name>
    <dbReference type="NCBI Taxonomy" id="35708"/>
    <lineage>
        <taxon>Eukaryota</taxon>
        <taxon>Viridiplantae</taxon>
        <taxon>Streptophyta</taxon>
        <taxon>Embryophyta</taxon>
        <taxon>Tracheophyta</taxon>
        <taxon>Spermatophyta</taxon>
        <taxon>Magnoliopsida</taxon>
        <taxon>Liliopsida</taxon>
        <taxon>Poales</taxon>
        <taxon>Poaceae</taxon>
        <taxon>PACMAD clade</taxon>
        <taxon>Arundinoideae</taxon>
        <taxon>Arundineae</taxon>
        <taxon>Arundo</taxon>
    </lineage>
</organism>
<sequence>MTGLEAISLCLIYYLLLMHIFLLVSDPFENGSVHKPDACARQKSTYIASLLYFCNRTSTELL</sequence>
<keyword evidence="1" id="KW-0472">Membrane</keyword>
<evidence type="ECO:0000313" key="2">
    <source>
        <dbReference type="EMBL" id="JAD41188.1"/>
    </source>
</evidence>
<name>A0A0A8ZU49_ARUDO</name>
<protein>
    <submittedName>
        <fullName evidence="2">Uncharacterized protein</fullName>
    </submittedName>
</protein>
<dbReference type="EMBL" id="GBRH01256707">
    <property type="protein sequence ID" value="JAD41188.1"/>
    <property type="molecule type" value="Transcribed_RNA"/>
</dbReference>